<sequence length="171" mass="20610">MSASREDEIRFERLFRDNYQRLYLYALDWVEDEEQAKDIVGTLMSDLWAQRDRWHPDNEVAYMYGALRNRCISHLKKNVRYRETLEEYLEEKLRLIDEDINVHEENLARMEQIMESLSPRTRLIVEKCYLEGRKYKEVAELLDTTPGMIHKHISKALAIFRKKFLHRGGTD</sequence>
<organism evidence="8 9">
    <name type="scientific">Duncaniella freteri</name>
    <dbReference type="NCBI Taxonomy" id="2530391"/>
    <lineage>
        <taxon>Bacteria</taxon>
        <taxon>Pseudomonadati</taxon>
        <taxon>Bacteroidota</taxon>
        <taxon>Bacteroidia</taxon>
        <taxon>Bacteroidales</taxon>
        <taxon>Muribaculaceae</taxon>
        <taxon>Duncaniella</taxon>
    </lineage>
</organism>
<reference evidence="8 9" key="1">
    <citation type="submission" date="2019-02" db="EMBL/GenBank/DDBJ databases">
        <title>Isolation and identification of novel species under the genus Muribaculum.</title>
        <authorList>
            <person name="Miyake S."/>
            <person name="Ding Y."/>
            <person name="Low A."/>
            <person name="Soh M."/>
            <person name="Seedorf H."/>
        </authorList>
    </citation>
    <scope>NUCLEOTIDE SEQUENCE [LARGE SCALE GENOMIC DNA]</scope>
    <source>
        <strain evidence="8 9">TLL-A3</strain>
    </source>
</reference>
<dbReference type="InterPro" id="IPR036388">
    <property type="entry name" value="WH-like_DNA-bd_sf"/>
</dbReference>
<keyword evidence="4" id="KW-0804">Transcription</keyword>
<keyword evidence="5" id="KW-0175">Coiled coil</keyword>
<dbReference type="GeneID" id="82148977"/>
<evidence type="ECO:0000256" key="1">
    <source>
        <dbReference type="ARBA" id="ARBA00010641"/>
    </source>
</evidence>
<accession>A0A4Z0V856</accession>
<keyword evidence="3" id="KW-0731">Sigma factor</keyword>
<evidence type="ECO:0000313" key="8">
    <source>
        <dbReference type="EMBL" id="TGG39935.1"/>
    </source>
</evidence>
<protein>
    <submittedName>
        <fullName evidence="8">Sigma-70 family RNA polymerase sigma factor</fullName>
    </submittedName>
</protein>
<dbReference type="NCBIfam" id="TIGR02937">
    <property type="entry name" value="sigma70-ECF"/>
    <property type="match status" value="1"/>
</dbReference>
<dbReference type="GO" id="GO:0006352">
    <property type="term" value="P:DNA-templated transcription initiation"/>
    <property type="evidence" value="ECO:0007669"/>
    <property type="project" value="InterPro"/>
</dbReference>
<dbReference type="Pfam" id="PF04542">
    <property type="entry name" value="Sigma70_r2"/>
    <property type="match status" value="1"/>
</dbReference>
<dbReference type="Proteomes" id="UP000297635">
    <property type="component" value="Unassembled WGS sequence"/>
</dbReference>
<dbReference type="GO" id="GO:0003677">
    <property type="term" value="F:DNA binding"/>
    <property type="evidence" value="ECO:0007669"/>
    <property type="project" value="InterPro"/>
</dbReference>
<dbReference type="Gene3D" id="1.10.1740.10">
    <property type="match status" value="1"/>
</dbReference>
<feature type="domain" description="RNA polymerase sigma-70 region 2" evidence="6">
    <location>
        <begin position="14"/>
        <end position="80"/>
    </location>
</feature>
<evidence type="ECO:0000256" key="2">
    <source>
        <dbReference type="ARBA" id="ARBA00023015"/>
    </source>
</evidence>
<dbReference type="InterPro" id="IPR013325">
    <property type="entry name" value="RNA_pol_sigma_r2"/>
</dbReference>
<comment type="caution">
    <text evidence="8">The sequence shown here is derived from an EMBL/GenBank/DDBJ whole genome shotgun (WGS) entry which is preliminary data.</text>
</comment>
<dbReference type="InterPro" id="IPR013249">
    <property type="entry name" value="RNA_pol_sigma70_r4_t2"/>
</dbReference>
<dbReference type="InterPro" id="IPR013324">
    <property type="entry name" value="RNA_pol_sigma_r3/r4-like"/>
</dbReference>
<dbReference type="InterPro" id="IPR014284">
    <property type="entry name" value="RNA_pol_sigma-70_dom"/>
</dbReference>
<dbReference type="AlphaFoldDB" id="A0A4Z0V856"/>
<dbReference type="InterPro" id="IPR039425">
    <property type="entry name" value="RNA_pol_sigma-70-like"/>
</dbReference>
<dbReference type="InterPro" id="IPR007627">
    <property type="entry name" value="RNA_pol_sigma70_r2"/>
</dbReference>
<comment type="similarity">
    <text evidence="1">Belongs to the sigma-70 factor family. ECF subfamily.</text>
</comment>
<keyword evidence="9" id="KW-1185">Reference proteome</keyword>
<dbReference type="PANTHER" id="PTHR43133:SF46">
    <property type="entry name" value="RNA POLYMERASE SIGMA-70 FACTOR ECF SUBFAMILY"/>
    <property type="match status" value="1"/>
</dbReference>
<evidence type="ECO:0000256" key="3">
    <source>
        <dbReference type="ARBA" id="ARBA00023082"/>
    </source>
</evidence>
<feature type="domain" description="RNA polymerase sigma factor 70 region 4 type 2" evidence="7">
    <location>
        <begin position="109"/>
        <end position="158"/>
    </location>
</feature>
<dbReference type="PANTHER" id="PTHR43133">
    <property type="entry name" value="RNA POLYMERASE ECF-TYPE SIGMA FACTO"/>
    <property type="match status" value="1"/>
</dbReference>
<dbReference type="SUPFAM" id="SSF88659">
    <property type="entry name" value="Sigma3 and sigma4 domains of RNA polymerase sigma factors"/>
    <property type="match status" value="1"/>
</dbReference>
<feature type="coiled-coil region" evidence="5">
    <location>
        <begin position="78"/>
        <end position="113"/>
    </location>
</feature>
<dbReference type="GO" id="GO:0016987">
    <property type="term" value="F:sigma factor activity"/>
    <property type="evidence" value="ECO:0007669"/>
    <property type="project" value="UniProtKB-KW"/>
</dbReference>
<evidence type="ECO:0000259" key="7">
    <source>
        <dbReference type="Pfam" id="PF08281"/>
    </source>
</evidence>
<dbReference type="Pfam" id="PF08281">
    <property type="entry name" value="Sigma70_r4_2"/>
    <property type="match status" value="1"/>
</dbReference>
<dbReference type="SUPFAM" id="SSF88946">
    <property type="entry name" value="Sigma2 domain of RNA polymerase sigma factors"/>
    <property type="match status" value="1"/>
</dbReference>
<dbReference type="EMBL" id="SJSA01000001">
    <property type="protein sequence ID" value="TGG39935.1"/>
    <property type="molecule type" value="Genomic_DNA"/>
</dbReference>
<evidence type="ECO:0000256" key="4">
    <source>
        <dbReference type="ARBA" id="ARBA00023163"/>
    </source>
</evidence>
<proteinExistence type="inferred from homology"/>
<evidence type="ECO:0000256" key="5">
    <source>
        <dbReference type="SAM" id="Coils"/>
    </source>
</evidence>
<evidence type="ECO:0000259" key="6">
    <source>
        <dbReference type="Pfam" id="PF04542"/>
    </source>
</evidence>
<name>A0A4Z0V856_9BACT</name>
<dbReference type="Gene3D" id="1.10.10.10">
    <property type="entry name" value="Winged helix-like DNA-binding domain superfamily/Winged helix DNA-binding domain"/>
    <property type="match status" value="1"/>
</dbReference>
<dbReference type="RefSeq" id="WP_135470873.1">
    <property type="nucleotide sequence ID" value="NZ_CASJDB010000002.1"/>
</dbReference>
<keyword evidence="2" id="KW-0805">Transcription regulation</keyword>
<evidence type="ECO:0000313" key="9">
    <source>
        <dbReference type="Proteomes" id="UP000297635"/>
    </source>
</evidence>
<gene>
    <name evidence="8" type="ORF">EZ315_04170</name>
</gene>